<accession>X1RMH5</accession>
<proteinExistence type="predicted"/>
<dbReference type="PANTHER" id="PTHR40396:SF1">
    <property type="entry name" value="ATPASE AAA-TYPE CORE DOMAIN-CONTAINING PROTEIN"/>
    <property type="match status" value="1"/>
</dbReference>
<dbReference type="PANTHER" id="PTHR40396">
    <property type="entry name" value="ATPASE-LIKE PROTEIN"/>
    <property type="match status" value="1"/>
</dbReference>
<evidence type="ECO:0000313" key="1">
    <source>
        <dbReference type="EMBL" id="GAI68166.1"/>
    </source>
</evidence>
<name>X1RMH5_9ZZZZ</name>
<comment type="caution">
    <text evidence="1">The sequence shown here is derived from an EMBL/GenBank/DDBJ whole genome shotgun (WGS) entry which is preliminary data.</text>
</comment>
<dbReference type="AlphaFoldDB" id="X1RMH5"/>
<evidence type="ECO:0008006" key="2">
    <source>
        <dbReference type="Google" id="ProtNLM"/>
    </source>
</evidence>
<organism evidence="1">
    <name type="scientific">marine sediment metagenome</name>
    <dbReference type="NCBI Taxonomy" id="412755"/>
    <lineage>
        <taxon>unclassified sequences</taxon>
        <taxon>metagenomes</taxon>
        <taxon>ecological metagenomes</taxon>
    </lineage>
</organism>
<feature type="non-terminal residue" evidence="1">
    <location>
        <position position="1"/>
    </location>
</feature>
<reference evidence="1" key="1">
    <citation type="journal article" date="2014" name="Front. Microbiol.">
        <title>High frequency of phylogenetically diverse reductive dehalogenase-homologous genes in deep subseafloor sedimentary metagenomes.</title>
        <authorList>
            <person name="Kawai M."/>
            <person name="Futagami T."/>
            <person name="Toyoda A."/>
            <person name="Takaki Y."/>
            <person name="Nishi S."/>
            <person name="Hori S."/>
            <person name="Arai W."/>
            <person name="Tsubouchi T."/>
            <person name="Morono Y."/>
            <person name="Uchiyama I."/>
            <person name="Ito T."/>
            <person name="Fujiyama A."/>
            <person name="Inagaki F."/>
            <person name="Takami H."/>
        </authorList>
    </citation>
    <scope>NUCLEOTIDE SEQUENCE</scope>
    <source>
        <strain evidence="1">Expedition CK06-06</strain>
    </source>
</reference>
<sequence>SMIKQMLEIYLSNPNSKGQLIFTTHESCLLDLKIFRQDEIWFIEKDKSGQSHMYSLSVFKPRYDLDIRKGYLHGRFGAIPFLGNLHDLNWD</sequence>
<protein>
    <recommendedName>
        <fullName evidence="2">ATPase AAA-type core domain-containing protein</fullName>
    </recommendedName>
</protein>
<gene>
    <name evidence="1" type="ORF">S12H4_02740</name>
</gene>
<dbReference type="EMBL" id="BARW01000707">
    <property type="protein sequence ID" value="GAI68166.1"/>
    <property type="molecule type" value="Genomic_DNA"/>
</dbReference>